<sequence length="97" mass="10330">MFARAYASDNAVDRATVSAACRVLPTPMTHNTATDSSTTLTPPIASRHRLRVRADACIRCPLLPCVPAEPGCRVHVGGARGAGERFVGAVRLRYCPP</sequence>
<accession>A0ABP4LS18</accession>
<keyword evidence="2" id="KW-1185">Reference proteome</keyword>
<proteinExistence type="predicted"/>
<dbReference type="EMBL" id="BAAAQD010000011">
    <property type="protein sequence ID" value="GAA1529483.1"/>
    <property type="molecule type" value="Genomic_DNA"/>
</dbReference>
<dbReference type="Proteomes" id="UP001501470">
    <property type="component" value="Unassembled WGS sequence"/>
</dbReference>
<evidence type="ECO:0000313" key="2">
    <source>
        <dbReference type="Proteomes" id="UP001501470"/>
    </source>
</evidence>
<gene>
    <name evidence="1" type="ORF">GCM10009827_053460</name>
</gene>
<reference evidence="2" key="1">
    <citation type="journal article" date="2019" name="Int. J. Syst. Evol. Microbiol.">
        <title>The Global Catalogue of Microorganisms (GCM) 10K type strain sequencing project: providing services to taxonomists for standard genome sequencing and annotation.</title>
        <authorList>
            <consortium name="The Broad Institute Genomics Platform"/>
            <consortium name="The Broad Institute Genome Sequencing Center for Infectious Disease"/>
            <person name="Wu L."/>
            <person name="Ma J."/>
        </authorList>
    </citation>
    <scope>NUCLEOTIDE SEQUENCE [LARGE SCALE GENOMIC DNA]</scope>
    <source>
        <strain evidence="2">JCM 15933</strain>
    </source>
</reference>
<organism evidence="1 2">
    <name type="scientific">Dactylosporangium maewongense</name>
    <dbReference type="NCBI Taxonomy" id="634393"/>
    <lineage>
        <taxon>Bacteria</taxon>
        <taxon>Bacillati</taxon>
        <taxon>Actinomycetota</taxon>
        <taxon>Actinomycetes</taxon>
        <taxon>Micromonosporales</taxon>
        <taxon>Micromonosporaceae</taxon>
        <taxon>Dactylosporangium</taxon>
    </lineage>
</organism>
<evidence type="ECO:0000313" key="1">
    <source>
        <dbReference type="EMBL" id="GAA1529483.1"/>
    </source>
</evidence>
<name>A0ABP4LS18_9ACTN</name>
<protein>
    <submittedName>
        <fullName evidence="1">Uncharacterized protein</fullName>
    </submittedName>
</protein>
<comment type="caution">
    <text evidence="1">The sequence shown here is derived from an EMBL/GenBank/DDBJ whole genome shotgun (WGS) entry which is preliminary data.</text>
</comment>